<evidence type="ECO:0000256" key="1">
    <source>
        <dbReference type="SAM" id="MobiDB-lite"/>
    </source>
</evidence>
<feature type="region of interest" description="Disordered" evidence="1">
    <location>
        <begin position="26"/>
        <end position="68"/>
    </location>
</feature>
<dbReference type="AlphaFoldDB" id="A0A0F2E3D8"/>
<dbReference type="PATRIC" id="fig|28037.216.peg.797"/>
<dbReference type="Gene3D" id="3.10.450.240">
    <property type="match status" value="1"/>
</dbReference>
<dbReference type="Proteomes" id="UP000033489">
    <property type="component" value="Unassembled WGS sequence"/>
</dbReference>
<dbReference type="InterPro" id="IPR007379">
    <property type="entry name" value="Tim44-like_dom"/>
</dbReference>
<gene>
    <name evidence="4" type="ORF">TZ94_00819</name>
</gene>
<dbReference type="OrthoDB" id="1653848at2"/>
<organism evidence="4 5">
    <name type="scientific">Streptococcus infantis</name>
    <dbReference type="NCBI Taxonomy" id="68892"/>
    <lineage>
        <taxon>Bacteria</taxon>
        <taxon>Bacillati</taxon>
        <taxon>Bacillota</taxon>
        <taxon>Bacilli</taxon>
        <taxon>Lactobacillales</taxon>
        <taxon>Streptococcaceae</taxon>
        <taxon>Streptococcus</taxon>
    </lineage>
</organism>
<keyword evidence="2" id="KW-1133">Transmembrane helix</keyword>
<sequence>MKKLYTLIATFLLLIFVTPLQSIDAGVGHSRSGSSSRSSSRSSSSSRSRSSSSSSSRSSYHSNNRYSSSGGSLGTGMNILIMFGVGAFLLFMLIKYLSDQNSSSGKSYGNSTGYNVEPILHRRVENNTLAINRVHHGDPNFDADAFTSWVREVYIQLQAAWTKKDWNLVRSLESASLYSQHSAQLEDYIQSQTTNVLERVYVENVRIKDFYENPDGNDTLVVILSSTLRDYVIEDKTRKVIEGDPQQDLFTVYQMNFIRKHGSQTENNVQDEAVSDHCPNCGAPLKISAISQCDYCGAELTRSPNQWVLDTYEVVDEDELYN</sequence>
<reference evidence="4 5" key="1">
    <citation type="submission" date="2015-02" db="EMBL/GenBank/DDBJ databases">
        <title>Evolution of amylase-binding proteins of oral streptococcal species.</title>
        <authorList>
            <person name="Haase E.M."/>
        </authorList>
    </citation>
    <scope>NUCLEOTIDE SEQUENCE [LARGE SCALE GENOMIC DNA]</scope>
    <source>
        <strain evidence="4 5">UC921A</strain>
    </source>
</reference>
<feature type="compositionally biased region" description="Low complexity" evidence="1">
    <location>
        <begin position="28"/>
        <end position="68"/>
    </location>
</feature>
<proteinExistence type="predicted"/>
<dbReference type="Pfam" id="PF04280">
    <property type="entry name" value="Tim44"/>
    <property type="match status" value="1"/>
</dbReference>
<keyword evidence="2" id="KW-0812">Transmembrane</keyword>
<name>A0A0F2E3D8_9STRE</name>
<feature type="transmembrane region" description="Helical" evidence="2">
    <location>
        <begin position="77"/>
        <end position="97"/>
    </location>
</feature>
<feature type="domain" description="Tim44-like" evidence="3">
    <location>
        <begin position="127"/>
        <end position="292"/>
    </location>
</feature>
<evidence type="ECO:0000256" key="2">
    <source>
        <dbReference type="SAM" id="Phobius"/>
    </source>
</evidence>
<accession>A0A0F2E3D8</accession>
<dbReference type="EMBL" id="JYGT01000007">
    <property type="protein sequence ID" value="KJQ76321.1"/>
    <property type="molecule type" value="Genomic_DNA"/>
</dbReference>
<evidence type="ECO:0000259" key="3">
    <source>
        <dbReference type="SMART" id="SM00978"/>
    </source>
</evidence>
<dbReference type="RefSeq" id="WP_045614439.1">
    <property type="nucleotide sequence ID" value="NZ_JASHCL010000003.1"/>
</dbReference>
<keyword evidence="2" id="KW-0472">Membrane</keyword>
<evidence type="ECO:0000313" key="4">
    <source>
        <dbReference type="EMBL" id="KJQ76321.1"/>
    </source>
</evidence>
<evidence type="ECO:0000313" key="5">
    <source>
        <dbReference type="Proteomes" id="UP000033489"/>
    </source>
</evidence>
<dbReference type="SUPFAM" id="SSF54427">
    <property type="entry name" value="NTF2-like"/>
    <property type="match status" value="1"/>
</dbReference>
<dbReference type="SMART" id="SM00978">
    <property type="entry name" value="Tim44"/>
    <property type="match status" value="1"/>
</dbReference>
<dbReference type="InterPro" id="IPR032710">
    <property type="entry name" value="NTF2-like_dom_sf"/>
</dbReference>
<comment type="caution">
    <text evidence="4">The sequence shown here is derived from an EMBL/GenBank/DDBJ whole genome shotgun (WGS) entry which is preliminary data.</text>
</comment>
<protein>
    <submittedName>
        <fullName evidence="4">Tim44-like domain protein</fullName>
    </submittedName>
</protein>